<dbReference type="OrthoDB" id="676555at2759"/>
<evidence type="ECO:0000313" key="1">
    <source>
        <dbReference type="EMBL" id="KAG6399012.1"/>
    </source>
</evidence>
<organism evidence="1">
    <name type="scientific">Salvia splendens</name>
    <name type="common">Scarlet sage</name>
    <dbReference type="NCBI Taxonomy" id="180675"/>
    <lineage>
        <taxon>Eukaryota</taxon>
        <taxon>Viridiplantae</taxon>
        <taxon>Streptophyta</taxon>
        <taxon>Embryophyta</taxon>
        <taxon>Tracheophyta</taxon>
        <taxon>Spermatophyta</taxon>
        <taxon>Magnoliopsida</taxon>
        <taxon>eudicotyledons</taxon>
        <taxon>Gunneridae</taxon>
        <taxon>Pentapetalae</taxon>
        <taxon>asterids</taxon>
        <taxon>lamiids</taxon>
        <taxon>Lamiales</taxon>
        <taxon>Lamiaceae</taxon>
        <taxon>Nepetoideae</taxon>
        <taxon>Mentheae</taxon>
        <taxon>Salviinae</taxon>
        <taxon>Salvia</taxon>
        <taxon>Salvia subgen. Calosphace</taxon>
        <taxon>core Calosphace</taxon>
    </lineage>
</organism>
<gene>
    <name evidence="1" type="ORF">SASPL_140485</name>
</gene>
<dbReference type="Proteomes" id="UP000298416">
    <property type="component" value="Unassembled WGS sequence"/>
</dbReference>
<dbReference type="PANTHER" id="PTHR33148:SF3">
    <property type="entry name" value="DUF4228 DOMAIN PROTEIN"/>
    <property type="match status" value="1"/>
</dbReference>
<keyword evidence="2" id="KW-1185">Reference proteome</keyword>
<sequence length="208" mass="22364">MGNAFGGKGSVKIMNITGETFKLKTPVQAGSVLQNHPGHVLLASDAVVHFGARAKPLEPHHELKPRRLYFLVEQPSLPEAGMMRRVRSGVHMTAKDRLESLMLSRRSASDISTVRSASNADESGGVRVRLRLRKAEVEKLMAESKDGADVAEKIVGLCMSGGGGATAERDVHCDGADRGLARQGTSKSREKRVGFSLIEEGEIHLVAS</sequence>
<reference evidence="1" key="2">
    <citation type="submission" date="2020-08" db="EMBL/GenBank/DDBJ databases">
        <title>Plant Genome Project.</title>
        <authorList>
            <person name="Zhang R.-G."/>
        </authorList>
    </citation>
    <scope>NUCLEOTIDE SEQUENCE</scope>
    <source>
        <strain evidence="1">Huo1</strain>
        <tissue evidence="1">Leaf</tissue>
    </source>
</reference>
<dbReference type="PANTHER" id="PTHR33148">
    <property type="entry name" value="PLASTID MOVEMENT IMPAIRED PROTEIN-RELATED"/>
    <property type="match status" value="1"/>
</dbReference>
<comment type="caution">
    <text evidence="1">The sequence shown here is derived from an EMBL/GenBank/DDBJ whole genome shotgun (WGS) entry which is preliminary data.</text>
</comment>
<name>A0A8X8ZBE5_SALSN</name>
<dbReference type="Pfam" id="PF14009">
    <property type="entry name" value="PADRE"/>
    <property type="match status" value="1"/>
</dbReference>
<evidence type="ECO:0000313" key="2">
    <source>
        <dbReference type="Proteomes" id="UP000298416"/>
    </source>
</evidence>
<proteinExistence type="predicted"/>
<reference evidence="1" key="1">
    <citation type="submission" date="2018-01" db="EMBL/GenBank/DDBJ databases">
        <authorList>
            <person name="Mao J.F."/>
        </authorList>
    </citation>
    <scope>NUCLEOTIDE SEQUENCE</scope>
    <source>
        <strain evidence="1">Huo1</strain>
        <tissue evidence="1">Leaf</tissue>
    </source>
</reference>
<dbReference type="EMBL" id="PNBA02000015">
    <property type="protein sequence ID" value="KAG6399012.1"/>
    <property type="molecule type" value="Genomic_DNA"/>
</dbReference>
<dbReference type="AlphaFoldDB" id="A0A8X8ZBE5"/>
<accession>A0A8X8ZBE5</accession>
<protein>
    <submittedName>
        <fullName evidence="1">Uncharacterized protein</fullName>
    </submittedName>
</protein>
<dbReference type="InterPro" id="IPR025322">
    <property type="entry name" value="PADRE_dom"/>
</dbReference>